<comment type="catalytic activity">
    <reaction evidence="5 6 8">
        <text>RNA(n) + a ribonucleoside 5'-triphosphate = RNA(n+1) + diphosphate</text>
        <dbReference type="Rhea" id="RHEA:21248"/>
        <dbReference type="Rhea" id="RHEA-COMP:14527"/>
        <dbReference type="Rhea" id="RHEA-COMP:17342"/>
        <dbReference type="ChEBI" id="CHEBI:33019"/>
        <dbReference type="ChEBI" id="CHEBI:61557"/>
        <dbReference type="ChEBI" id="CHEBI:140395"/>
        <dbReference type="EC" id="2.7.7.6"/>
    </reaction>
</comment>
<feature type="domain" description="RNA polymerase Rpb2" evidence="10">
    <location>
        <begin position="1050"/>
        <end position="1124"/>
    </location>
</feature>
<dbReference type="PATRIC" id="fig|1619042.3.peg.519"/>
<accession>A0A0G1NZ97</accession>
<dbReference type="InterPro" id="IPR014724">
    <property type="entry name" value="RNA_pol_RPB2_OB-fold"/>
</dbReference>
<feature type="domain" description="RNA polymerase Rpb2" evidence="11">
    <location>
        <begin position="169"/>
        <end position="352"/>
    </location>
</feature>
<reference evidence="15 16" key="1">
    <citation type="journal article" date="2015" name="Nature">
        <title>rRNA introns, odd ribosomes, and small enigmatic genomes across a large radiation of phyla.</title>
        <authorList>
            <person name="Brown C.T."/>
            <person name="Hug L.A."/>
            <person name="Thomas B.C."/>
            <person name="Sharon I."/>
            <person name="Castelle C.J."/>
            <person name="Singh A."/>
            <person name="Wilkins M.J."/>
            <person name="Williams K.H."/>
            <person name="Banfield J.F."/>
        </authorList>
    </citation>
    <scope>NUCLEOTIDE SEQUENCE [LARGE SCALE GENOMIC DNA]</scope>
</reference>
<name>A0A0G1NZ97_9BACT</name>
<dbReference type="InterPro" id="IPR042107">
    <property type="entry name" value="DNA-dir_RNA_pol_bsu_ext_1_sf"/>
</dbReference>
<dbReference type="InterPro" id="IPR007641">
    <property type="entry name" value="RNA_pol_Rpb2_7"/>
</dbReference>
<evidence type="ECO:0000259" key="13">
    <source>
        <dbReference type="Pfam" id="PF04565"/>
    </source>
</evidence>
<dbReference type="Pfam" id="PF10385">
    <property type="entry name" value="RNA_pol_Rpb2_45"/>
    <property type="match status" value="1"/>
</dbReference>
<dbReference type="Gene3D" id="3.90.1100.10">
    <property type="match status" value="2"/>
</dbReference>
<comment type="similarity">
    <text evidence="6 7">Belongs to the RNA polymerase beta chain family.</text>
</comment>
<dbReference type="InterPro" id="IPR007121">
    <property type="entry name" value="RNA_pol_bsu_CS"/>
</dbReference>
<evidence type="ECO:0000313" key="16">
    <source>
        <dbReference type="Proteomes" id="UP000034175"/>
    </source>
</evidence>
<evidence type="ECO:0000256" key="6">
    <source>
        <dbReference type="HAMAP-Rule" id="MF_01321"/>
    </source>
</evidence>
<dbReference type="GO" id="GO:0003899">
    <property type="term" value="F:DNA-directed RNA polymerase activity"/>
    <property type="evidence" value="ECO:0007669"/>
    <property type="project" value="UniProtKB-UniRule"/>
</dbReference>
<dbReference type="PROSITE" id="PS01166">
    <property type="entry name" value="RNA_POL_BETA"/>
    <property type="match status" value="1"/>
</dbReference>
<dbReference type="EMBL" id="LCMA01000018">
    <property type="protein sequence ID" value="KKU25811.1"/>
    <property type="molecule type" value="Genomic_DNA"/>
</dbReference>
<gene>
    <name evidence="6" type="primary">rpoB</name>
    <name evidence="15" type="ORF">UX39_C0018G0001</name>
</gene>
<dbReference type="InterPro" id="IPR007642">
    <property type="entry name" value="RNA_pol_Rpb2_2"/>
</dbReference>
<keyword evidence="2 6" id="KW-0808">Transferase</keyword>
<dbReference type="AlphaFoldDB" id="A0A0G1NZ97"/>
<dbReference type="Gene3D" id="2.30.150.10">
    <property type="entry name" value="DNA-directed RNA polymerase, beta subunit, external 1 domain"/>
    <property type="match status" value="2"/>
</dbReference>
<dbReference type="InterPro" id="IPR015712">
    <property type="entry name" value="DNA-dir_RNA_pol_su2"/>
</dbReference>
<feature type="domain" description="RNA polymerase Rpb2" evidence="13">
    <location>
        <begin position="411"/>
        <end position="479"/>
    </location>
</feature>
<keyword evidence="4 6" id="KW-0804">Transcription</keyword>
<dbReference type="InterPro" id="IPR037033">
    <property type="entry name" value="DNA-dir_RNAP_su2_hyb_sf"/>
</dbReference>
<dbReference type="InterPro" id="IPR007645">
    <property type="entry name" value="RNA_pol_Rpb2_3"/>
</dbReference>
<dbReference type="Pfam" id="PF04563">
    <property type="entry name" value="RNA_pol_Rpb2_1"/>
    <property type="match status" value="1"/>
</dbReference>
<feature type="domain" description="DNA-directed RNA polymerase beta subunit external 1" evidence="14">
    <location>
        <begin position="543"/>
        <end position="601"/>
    </location>
</feature>
<comment type="function">
    <text evidence="6 8">DNA-dependent RNA polymerase catalyzes the transcription of DNA into RNA using the four ribonucleoside triphosphates as substrates.</text>
</comment>
<dbReference type="Pfam" id="PF00562">
    <property type="entry name" value="RNA_pol_Rpb2_6"/>
    <property type="match status" value="1"/>
</dbReference>
<evidence type="ECO:0000259" key="12">
    <source>
        <dbReference type="Pfam" id="PF04563"/>
    </source>
</evidence>
<dbReference type="Pfam" id="PF04565">
    <property type="entry name" value="RNA_pol_Rpb2_3"/>
    <property type="match status" value="1"/>
</dbReference>
<evidence type="ECO:0000256" key="7">
    <source>
        <dbReference type="RuleBase" id="RU000434"/>
    </source>
</evidence>
<dbReference type="InterPro" id="IPR037034">
    <property type="entry name" value="RNA_pol_Rpb2_2_sf"/>
</dbReference>
<dbReference type="InterPro" id="IPR019462">
    <property type="entry name" value="DNA-dir_RNA_pol_bsu_external_1"/>
</dbReference>
<evidence type="ECO:0000256" key="4">
    <source>
        <dbReference type="ARBA" id="ARBA00023163"/>
    </source>
</evidence>
<dbReference type="PANTHER" id="PTHR20856">
    <property type="entry name" value="DNA-DIRECTED RNA POLYMERASE I SUBUNIT 2"/>
    <property type="match status" value="1"/>
</dbReference>
<sequence>MCICRVVLLCNFAIWPRSRQSLMPMLNHSANIPRKYFGSLKPVPPWSNLIDIQISSYKWFFEQGLKDLFAEFSPLTDFIGRDLKLYFGDYYIDAPKFDERTARARNLSYEAALRVNCTLINQRTGEQRQQEVYLGDLPLMTDRGTFMINGNERVVVSQLIRSAGAFFTAEQSRDRRLYGAKVIPNRGAWLEIETDMLNVMYGKIDRKRKFPITTLLRAIGFATDDEIRGLFMALPKHPDYDFVEATLAKDPSMDQASALQEIYKRIRPGDMATAENAKALIFSMFFSPSRYDFGKVGRYKLNQRLQMEVPISRETMVLRPEDLTAIIREVVRLNVTQDLVDDIDHLGNRRVRGVGELLQQKMRIGFSRLERIVKDRMSTMDIETLTPNQLINVRPLIGSIKEFFLGHQLSQYMDQTNPLAETEHKRRLSAIGPGGLMREHASFEVRDVHHTHYGRICPTATSEGPNIGLISHLASYARINDYGFIETPMYQVIQAVKNDGVSGQGEILLTDVGGLPAGAVLGAKELKHLLNQKDLKEIPVRPRVKADIVYLDGFTSERAGCAPATAPVDINGYFINQRVEARKFGQPTILDISEIDYIDISPQQIVSVSTAIIPFLEHDDSARALMGTNMQRQAVSCVKPQAPIVGTGMEKYIARDSGHIILAKRAGAVSKLDASVIEIKTDQGEVDTYILNKFMQSNAGTSINQKPVIDIGEKVTAGALLADGPATEGGELALGQNLLVAFVPWEGFNYEDAIILSERVVHSDRYTSIHIENYAVDVRDTKLGPEILTRDIPNVSEEKLANLDEDGIIRLGAEVKSGDILVGKITPKGEVDMTAEERLLRAIFGEKAKDIRDSSKYLEHGEHGKIVDIKIFSRQQGDKLQSGIIKTVQVSVAHLRKIQVGDKMAGRHGNKGVISRIVPVEDMPHLADGTPVDIILNPLGVTSRMNLGQILETHLGLAAAALGYKAATPVFDGAKIANIQAELKKAGFEGSGQVVLKSGKTGEAFERPATVGYIYMLKLNHLVEDKVHQRSIGPYSLVTQQPLGGRAQSGGQRFGEMEVWAVEAYGAAHVLQELLTIKSDDVIGRSKAYESIIKGEPIKTVTVPESFNVLVREMKGLGLDVKLIEPYKVEEETSSS</sequence>
<evidence type="ECO:0000313" key="15">
    <source>
        <dbReference type="EMBL" id="KKU25811.1"/>
    </source>
</evidence>
<evidence type="ECO:0000256" key="2">
    <source>
        <dbReference type="ARBA" id="ARBA00022679"/>
    </source>
</evidence>
<evidence type="ECO:0000259" key="10">
    <source>
        <dbReference type="Pfam" id="PF04560"/>
    </source>
</evidence>
<dbReference type="CDD" id="cd00653">
    <property type="entry name" value="RNA_pol_B_RPB2"/>
    <property type="match status" value="1"/>
</dbReference>
<dbReference type="EC" id="2.7.7.6" evidence="6 8"/>
<evidence type="ECO:0000259" key="14">
    <source>
        <dbReference type="Pfam" id="PF10385"/>
    </source>
</evidence>
<dbReference type="InterPro" id="IPR007120">
    <property type="entry name" value="DNA-dir_RNAP_su2_dom"/>
</dbReference>
<feature type="domain" description="RNA polymerase beta subunit protrusion" evidence="12">
    <location>
        <begin position="48"/>
        <end position="394"/>
    </location>
</feature>
<evidence type="ECO:0000256" key="8">
    <source>
        <dbReference type="RuleBase" id="RU363031"/>
    </source>
</evidence>
<evidence type="ECO:0000259" key="9">
    <source>
        <dbReference type="Pfam" id="PF00562"/>
    </source>
</evidence>
<dbReference type="NCBIfam" id="NF001616">
    <property type="entry name" value="PRK00405.1"/>
    <property type="match status" value="1"/>
</dbReference>
<evidence type="ECO:0000259" key="11">
    <source>
        <dbReference type="Pfam" id="PF04561"/>
    </source>
</evidence>
<evidence type="ECO:0000256" key="3">
    <source>
        <dbReference type="ARBA" id="ARBA00022695"/>
    </source>
</evidence>
<dbReference type="HAMAP" id="MF_01321">
    <property type="entry name" value="RNApol_bact_RpoB"/>
    <property type="match status" value="1"/>
</dbReference>
<keyword evidence="3 6" id="KW-0548">Nucleotidyltransferase</keyword>
<dbReference type="Gene3D" id="3.90.1800.10">
    <property type="entry name" value="RNA polymerase alpha subunit dimerisation domain"/>
    <property type="match status" value="1"/>
</dbReference>
<dbReference type="Gene3D" id="3.90.1110.10">
    <property type="entry name" value="RNA polymerase Rpb2, domain 2"/>
    <property type="match status" value="1"/>
</dbReference>
<dbReference type="Gene3D" id="2.40.270.10">
    <property type="entry name" value="DNA-directed RNA polymerase, subunit 2, domain 6"/>
    <property type="match status" value="2"/>
</dbReference>
<organism evidence="15 16">
    <name type="scientific">Candidatus Magasanikbacteria bacterium GW2011_GWA2_46_17</name>
    <dbReference type="NCBI Taxonomy" id="1619042"/>
    <lineage>
        <taxon>Bacteria</taxon>
        <taxon>Candidatus Magasanikiibacteriota</taxon>
    </lineage>
</organism>
<proteinExistence type="inferred from homology"/>
<evidence type="ECO:0000256" key="5">
    <source>
        <dbReference type="ARBA" id="ARBA00048552"/>
    </source>
</evidence>
<dbReference type="Pfam" id="PF04560">
    <property type="entry name" value="RNA_pol_Rpb2_7"/>
    <property type="match status" value="1"/>
</dbReference>
<comment type="caution">
    <text evidence="15">The sequence shown here is derived from an EMBL/GenBank/DDBJ whole genome shotgun (WGS) entry which is preliminary data.</text>
</comment>
<dbReference type="Proteomes" id="UP000034175">
    <property type="component" value="Unassembled WGS sequence"/>
</dbReference>
<dbReference type="GO" id="GO:0003677">
    <property type="term" value="F:DNA binding"/>
    <property type="evidence" value="ECO:0007669"/>
    <property type="project" value="UniProtKB-UniRule"/>
</dbReference>
<dbReference type="SUPFAM" id="SSF64484">
    <property type="entry name" value="beta and beta-prime subunits of DNA dependent RNA-polymerase"/>
    <property type="match status" value="1"/>
</dbReference>
<dbReference type="Pfam" id="PF04561">
    <property type="entry name" value="RNA_pol_Rpb2_2"/>
    <property type="match status" value="1"/>
</dbReference>
<dbReference type="GO" id="GO:0000428">
    <property type="term" value="C:DNA-directed RNA polymerase complex"/>
    <property type="evidence" value="ECO:0007669"/>
    <property type="project" value="UniProtKB-KW"/>
</dbReference>
<dbReference type="GO" id="GO:0032549">
    <property type="term" value="F:ribonucleoside binding"/>
    <property type="evidence" value="ECO:0007669"/>
    <property type="project" value="InterPro"/>
</dbReference>
<keyword evidence="1 6" id="KW-0240">DNA-directed RNA polymerase</keyword>
<dbReference type="GO" id="GO:0006351">
    <property type="term" value="P:DNA-templated transcription"/>
    <property type="evidence" value="ECO:0007669"/>
    <property type="project" value="UniProtKB-UniRule"/>
</dbReference>
<protein>
    <recommendedName>
        <fullName evidence="6 8">DNA-directed RNA polymerase subunit beta</fullName>
        <shortName evidence="6">RNAP subunit beta</shortName>
        <ecNumber evidence="6 8">2.7.7.6</ecNumber>
    </recommendedName>
    <alternativeName>
        <fullName evidence="6">RNA polymerase subunit beta</fullName>
    </alternativeName>
    <alternativeName>
        <fullName evidence="6">Transcriptase subunit beta</fullName>
    </alternativeName>
</protein>
<evidence type="ECO:0000256" key="1">
    <source>
        <dbReference type="ARBA" id="ARBA00022478"/>
    </source>
</evidence>
<dbReference type="Gene3D" id="2.40.50.150">
    <property type="match status" value="1"/>
</dbReference>
<comment type="subunit">
    <text evidence="6 8">The RNAP catalytic core consists of 2 alpha, 1 beta, 1 beta' and 1 omega subunit. When a sigma factor is associated with the core the holoenzyme is formed, which can initiate transcription.</text>
</comment>
<feature type="domain" description="DNA-directed RNA polymerase subunit 2 hybrid-binding" evidence="9">
    <location>
        <begin position="663"/>
        <end position="1048"/>
    </location>
</feature>
<dbReference type="Gene3D" id="2.40.50.100">
    <property type="match status" value="1"/>
</dbReference>
<dbReference type="InterPro" id="IPR007644">
    <property type="entry name" value="RNA_pol_bsu_protrusion"/>
</dbReference>
<dbReference type="InterPro" id="IPR010243">
    <property type="entry name" value="RNA_pol_bsu_bac"/>
</dbReference>